<dbReference type="GO" id="GO:0016282">
    <property type="term" value="C:eukaryotic 43S preinitiation complex"/>
    <property type="evidence" value="ECO:0007669"/>
    <property type="project" value="UniProtKB-UniRule"/>
</dbReference>
<evidence type="ECO:0000313" key="7">
    <source>
        <dbReference type="EMBL" id="TMS39476.1"/>
    </source>
</evidence>
<dbReference type="PROSITE" id="PS50250">
    <property type="entry name" value="PCI"/>
    <property type="match status" value="1"/>
</dbReference>
<dbReference type="Pfam" id="PF01399">
    <property type="entry name" value="PCI"/>
    <property type="match status" value="1"/>
</dbReference>
<reference evidence="7 8" key="1">
    <citation type="journal article" date="2015" name="Genome Biol.">
        <title>Comparative genomics of Steinernema reveals deeply conserved gene regulatory networks.</title>
        <authorList>
            <person name="Dillman A.R."/>
            <person name="Macchietto M."/>
            <person name="Porter C.F."/>
            <person name="Rogers A."/>
            <person name="Williams B."/>
            <person name="Antoshechkin I."/>
            <person name="Lee M.M."/>
            <person name="Goodwin Z."/>
            <person name="Lu X."/>
            <person name="Lewis E.E."/>
            <person name="Goodrich-Blair H."/>
            <person name="Stock S.P."/>
            <person name="Adams B.J."/>
            <person name="Sternberg P.W."/>
            <person name="Mortazavi A."/>
        </authorList>
    </citation>
    <scope>NUCLEOTIDE SEQUENCE [LARGE SCALE GENOMIC DNA]</scope>
    <source>
        <strain evidence="7 8">ALL</strain>
    </source>
</reference>
<dbReference type="InterPro" id="IPR045237">
    <property type="entry name" value="COPS7/eIF3m"/>
</dbReference>
<dbReference type="InterPro" id="IPR000717">
    <property type="entry name" value="PCI_dom"/>
</dbReference>
<comment type="caution">
    <text evidence="7">The sequence shown here is derived from an EMBL/GenBank/DDBJ whole genome shotgun (WGS) entry which is preliminary data.</text>
</comment>
<dbReference type="PANTHER" id="PTHR15350:SF2">
    <property type="entry name" value="EUKARYOTIC TRANSLATION INITIATION FACTOR 3 SUBUNIT M"/>
    <property type="match status" value="1"/>
</dbReference>
<dbReference type="GO" id="GO:0001732">
    <property type="term" value="P:formation of cytoplasmic translation initiation complex"/>
    <property type="evidence" value="ECO:0007669"/>
    <property type="project" value="UniProtKB-UniRule"/>
</dbReference>
<sequence>MDKLIFSFAIMTDSKDMAVFCLTEEWEQVTQLRDYLNEKGANIAVDDNQSDENITKITADLVKNCEVLATCTPDEAEMALNSIVTLVASSPDNIEELVEEFCNHLKSAAFGGTGVQSMAVAAFHVLQNLFHNFGSVPSCQFVAFKALLAVASKARLMSLLDVSREAVAKYFAKWNLDVNQQREFLRLLHQCLLKDDRADAGAAVMVVLLGTYSNSDAGTAADDARECVKTALIDEKSFGFDHLLRLSAVKHLEKADPLMFRALKMFSEGVLSDYTAFVKENPKFVSDVLKVDEQVLLKKIRILTLMSMAENKKNQSIPLDTVSKQLDIADDETLEEFIIKAVQLNAVNAKINEKTRTLTINSFRHRTFGRPQWEDLQGRLTNLIANLKVTHKSMREITGDVVTEQTAVETS</sequence>
<evidence type="ECO:0000256" key="2">
    <source>
        <dbReference type="ARBA" id="ARBA00022490"/>
    </source>
</evidence>
<dbReference type="GO" id="GO:0003743">
    <property type="term" value="F:translation initiation factor activity"/>
    <property type="evidence" value="ECO:0007669"/>
    <property type="project" value="UniProtKB-UniRule"/>
</dbReference>
<dbReference type="SMART" id="SM00088">
    <property type="entry name" value="PINT"/>
    <property type="match status" value="1"/>
</dbReference>
<comment type="similarity">
    <text evidence="1">Belongs to the CSN7/EIF3M family. CSN7 subfamily.</text>
</comment>
<gene>
    <name evidence="7" type="ORF">L596_005990</name>
</gene>
<keyword evidence="8" id="KW-1185">Reference proteome</keyword>
<accession>A0A4U8V0R7</accession>
<evidence type="ECO:0000256" key="3">
    <source>
        <dbReference type="ARBA" id="ARBA00022540"/>
    </source>
</evidence>
<keyword evidence="2 5" id="KW-0963">Cytoplasm</keyword>
<dbReference type="GO" id="GO:0033290">
    <property type="term" value="C:eukaryotic 48S preinitiation complex"/>
    <property type="evidence" value="ECO:0007669"/>
    <property type="project" value="UniProtKB-UniRule"/>
</dbReference>
<dbReference type="GO" id="GO:0071541">
    <property type="term" value="C:eukaryotic translation initiation factor 3 complex, eIF3m"/>
    <property type="evidence" value="ECO:0007669"/>
    <property type="project" value="UniProtKB-UniRule"/>
</dbReference>
<keyword evidence="3 5" id="KW-0396">Initiation factor</keyword>
<reference evidence="7 8" key="2">
    <citation type="journal article" date="2019" name="G3 (Bethesda)">
        <title>Hybrid Assembly of the Genome of the Entomopathogenic Nematode Steinernema carpocapsae Identifies the X-Chromosome.</title>
        <authorList>
            <person name="Serra L."/>
            <person name="Macchietto M."/>
            <person name="Macias-Munoz A."/>
            <person name="McGill C.J."/>
            <person name="Rodriguez I.M."/>
            <person name="Rodriguez B."/>
            <person name="Murad R."/>
            <person name="Mortazavi A."/>
        </authorList>
    </citation>
    <scope>NUCLEOTIDE SEQUENCE [LARGE SCALE GENOMIC DNA]</scope>
    <source>
        <strain evidence="7 8">ALL</strain>
    </source>
</reference>
<keyword evidence="4 5" id="KW-0648">Protein biosynthesis</keyword>
<name>A0A4U8V0R7_STECR</name>
<comment type="subunit">
    <text evidence="5">Component of the eukaryotic translation initiation factor 3 (eIF-3) complex.</text>
</comment>
<evidence type="ECO:0000256" key="1">
    <source>
        <dbReference type="ARBA" id="ARBA00008482"/>
    </source>
</evidence>
<comment type="similarity">
    <text evidence="5">Belongs to the eIF-3 subunit M family.</text>
</comment>
<dbReference type="HAMAP" id="MF_03012">
    <property type="entry name" value="eIF3m"/>
    <property type="match status" value="1"/>
</dbReference>
<feature type="domain" description="PCI" evidence="6">
    <location>
        <begin position="196"/>
        <end position="365"/>
    </location>
</feature>
<comment type="function">
    <text evidence="5">Component of the eukaryotic translation initiation factor 3 (eIF-3) complex, which is involved in protein synthesis of a specialized repertoire of mRNAs and, together with other initiation factors, stimulates binding of mRNA and methionyl-tRNAi to the 40S ribosome. The eIF-3 complex specifically targets and initiates translation of a subset of mRNAs involved in cell proliferation.</text>
</comment>
<evidence type="ECO:0000256" key="5">
    <source>
        <dbReference type="HAMAP-Rule" id="MF_03012"/>
    </source>
</evidence>
<organism evidence="7 8">
    <name type="scientific">Steinernema carpocapsae</name>
    <name type="common">Entomopathogenic nematode</name>
    <dbReference type="NCBI Taxonomy" id="34508"/>
    <lineage>
        <taxon>Eukaryota</taxon>
        <taxon>Metazoa</taxon>
        <taxon>Ecdysozoa</taxon>
        <taxon>Nematoda</taxon>
        <taxon>Chromadorea</taxon>
        <taxon>Rhabditida</taxon>
        <taxon>Tylenchina</taxon>
        <taxon>Panagrolaimomorpha</taxon>
        <taxon>Strongyloidoidea</taxon>
        <taxon>Steinernematidae</taxon>
        <taxon>Steinernema</taxon>
    </lineage>
</organism>
<evidence type="ECO:0000313" key="8">
    <source>
        <dbReference type="Proteomes" id="UP000298663"/>
    </source>
</evidence>
<evidence type="ECO:0000259" key="6">
    <source>
        <dbReference type="PROSITE" id="PS50250"/>
    </source>
</evidence>
<evidence type="ECO:0000256" key="4">
    <source>
        <dbReference type="ARBA" id="ARBA00022917"/>
    </source>
</evidence>
<dbReference type="AlphaFoldDB" id="A0A4U8V0R7"/>
<dbReference type="OrthoDB" id="337870at2759"/>
<protein>
    <recommendedName>
        <fullName evidence="5">Eukaryotic translation initiation factor 3 subunit M</fullName>
        <shortName evidence="5">eIF3m</shortName>
    </recommendedName>
</protein>
<dbReference type="EMBL" id="AZBU02000001">
    <property type="protein sequence ID" value="TMS39476.1"/>
    <property type="molecule type" value="Genomic_DNA"/>
</dbReference>
<comment type="subcellular location">
    <subcellularLocation>
        <location evidence="5">Cytoplasm</location>
    </subcellularLocation>
</comment>
<dbReference type="STRING" id="34508.A0A4U8V0R7"/>
<dbReference type="Proteomes" id="UP000298663">
    <property type="component" value="Unassembled WGS sequence"/>
</dbReference>
<proteinExistence type="inferred from homology"/>
<dbReference type="InterPro" id="IPR027528">
    <property type="entry name" value="eIF3m"/>
</dbReference>
<dbReference type="PANTHER" id="PTHR15350">
    <property type="entry name" value="COP9 SIGNALOSOME COMPLEX SUBUNIT 7/DENDRITIC CELL PROTEIN GA17"/>
    <property type="match status" value="1"/>
</dbReference>